<dbReference type="VEuPathDB" id="AmoebaDB:KM1_037220"/>
<organism evidence="10 11">
    <name type="scientific">Entamoeba histolytica</name>
    <dbReference type="NCBI Taxonomy" id="5759"/>
    <lineage>
        <taxon>Eukaryota</taxon>
        <taxon>Amoebozoa</taxon>
        <taxon>Evosea</taxon>
        <taxon>Archamoebae</taxon>
        <taxon>Mastigamoebida</taxon>
        <taxon>Entamoebidae</taxon>
        <taxon>Entamoeba</taxon>
    </lineage>
</organism>
<keyword evidence="3 8" id="KW-0812">Transmembrane</keyword>
<keyword evidence="6 8" id="KW-0472">Membrane</keyword>
<keyword evidence="5 8" id="KW-1133">Transmembrane helix</keyword>
<dbReference type="AlphaFoldDB" id="A0A5K1VMW7"/>
<feature type="transmembrane region" description="Helical" evidence="8">
    <location>
        <begin position="194"/>
        <end position="215"/>
    </location>
</feature>
<evidence type="ECO:0000256" key="4">
    <source>
        <dbReference type="ARBA" id="ARBA00022737"/>
    </source>
</evidence>
<dbReference type="GO" id="GO:0006813">
    <property type="term" value="P:potassium ion transport"/>
    <property type="evidence" value="ECO:0007669"/>
    <property type="project" value="InterPro"/>
</dbReference>
<feature type="transmembrane region" description="Helical" evidence="8">
    <location>
        <begin position="714"/>
        <end position="733"/>
    </location>
</feature>
<evidence type="ECO:0000256" key="3">
    <source>
        <dbReference type="ARBA" id="ARBA00022692"/>
    </source>
</evidence>
<feature type="transmembrane region" description="Helical" evidence="8">
    <location>
        <begin position="265"/>
        <end position="291"/>
    </location>
</feature>
<feature type="compositionally biased region" description="Polar residues" evidence="7">
    <location>
        <begin position="75"/>
        <end position="85"/>
    </location>
</feature>
<dbReference type="VEuPathDB" id="AmoebaDB:EHI5A_030910"/>
<feature type="transmembrane region" description="Helical" evidence="8">
    <location>
        <begin position="303"/>
        <end position="321"/>
    </location>
</feature>
<protein>
    <submittedName>
        <fullName evidence="10">Citrate transporter putative</fullName>
    </submittedName>
</protein>
<feature type="compositionally biased region" description="Polar residues" evidence="7">
    <location>
        <begin position="1"/>
        <end position="11"/>
    </location>
</feature>
<feature type="compositionally biased region" description="Basic and acidic residues" evidence="7">
    <location>
        <begin position="12"/>
        <end position="40"/>
    </location>
</feature>
<reference evidence="10 11" key="1">
    <citation type="submission" date="2016-05" db="EMBL/GenBank/DDBJ databases">
        <title>First whole genome sequencing of Entamoeba histolytica HM1:IMSS-clone-6.</title>
        <authorList>
            <person name="Mukherjee Avik.K."/>
            <person name="Izumyama S."/>
            <person name="Nakada-Tsukui K."/>
            <person name="Nozaki T."/>
        </authorList>
    </citation>
    <scope>NUCLEOTIDE SEQUENCE [LARGE SCALE GENOMIC DNA]</scope>
    <source>
        <strain evidence="10 11">HM1:IMSS clone 6</strain>
    </source>
</reference>
<proteinExistence type="predicted"/>
<dbReference type="GO" id="GO:0008324">
    <property type="term" value="F:monoatomic cation transmembrane transporter activity"/>
    <property type="evidence" value="ECO:0007669"/>
    <property type="project" value="InterPro"/>
</dbReference>
<dbReference type="PANTHER" id="PTHR43652:SF2">
    <property type="entry name" value="BASIC AMINO ACID ANTIPORTER YFCC-RELATED"/>
    <property type="match status" value="1"/>
</dbReference>
<dbReference type="Pfam" id="PF03600">
    <property type="entry name" value="CitMHS"/>
    <property type="match status" value="1"/>
</dbReference>
<dbReference type="SUPFAM" id="SSF116726">
    <property type="entry name" value="TrkA C-terminal domain-like"/>
    <property type="match status" value="1"/>
</dbReference>
<evidence type="ECO:0000256" key="1">
    <source>
        <dbReference type="ARBA" id="ARBA00004141"/>
    </source>
</evidence>
<evidence type="ECO:0000313" key="11">
    <source>
        <dbReference type="Proteomes" id="UP000078387"/>
    </source>
</evidence>
<dbReference type="Gene3D" id="3.30.70.1450">
    <property type="entry name" value="Regulator of K+ conductance, C-terminal domain"/>
    <property type="match status" value="1"/>
</dbReference>
<feature type="transmembrane region" description="Helical" evidence="8">
    <location>
        <begin position="137"/>
        <end position="155"/>
    </location>
</feature>
<feature type="transmembrane region" description="Helical" evidence="8">
    <location>
        <begin position="349"/>
        <end position="373"/>
    </location>
</feature>
<dbReference type="VEuPathDB" id="AmoebaDB:EHI7A_014870"/>
<accession>A0A5K1VMW7</accession>
<feature type="transmembrane region" description="Helical" evidence="8">
    <location>
        <begin position="575"/>
        <end position="593"/>
    </location>
</feature>
<feature type="compositionally biased region" description="Basic and acidic residues" evidence="7">
    <location>
        <begin position="56"/>
        <end position="73"/>
    </location>
</feature>
<feature type="transmembrane region" description="Helical" evidence="8">
    <location>
        <begin position="682"/>
        <end position="702"/>
    </location>
</feature>
<dbReference type="PROSITE" id="PS51202">
    <property type="entry name" value="RCK_C"/>
    <property type="match status" value="1"/>
</dbReference>
<keyword evidence="4" id="KW-0677">Repeat</keyword>
<feature type="transmembrane region" description="Helical" evidence="8">
    <location>
        <begin position="754"/>
        <end position="777"/>
    </location>
</feature>
<feature type="transmembrane region" description="Helical" evidence="8">
    <location>
        <begin position="167"/>
        <end position="187"/>
    </location>
</feature>
<dbReference type="EMBL" id="BDEQ01000001">
    <property type="protein sequence ID" value="GAT97141.1"/>
    <property type="molecule type" value="Genomic_DNA"/>
</dbReference>
<comment type="caution">
    <text evidence="10">The sequence shown here is derived from an EMBL/GenBank/DDBJ whole genome shotgun (WGS) entry which is preliminary data.</text>
</comment>
<evidence type="ECO:0000313" key="10">
    <source>
        <dbReference type="EMBL" id="GAT97141.1"/>
    </source>
</evidence>
<keyword evidence="2" id="KW-0813">Transport</keyword>
<evidence type="ECO:0000256" key="2">
    <source>
        <dbReference type="ARBA" id="ARBA00022448"/>
    </source>
</evidence>
<dbReference type="InterPro" id="IPR006037">
    <property type="entry name" value="RCK_C"/>
</dbReference>
<evidence type="ECO:0000256" key="7">
    <source>
        <dbReference type="SAM" id="MobiDB-lite"/>
    </source>
</evidence>
<name>A0A5K1VMW7_ENTHI</name>
<dbReference type="Proteomes" id="UP000078387">
    <property type="component" value="Unassembled WGS sequence"/>
</dbReference>
<dbReference type="OMA" id="CLFVMCA"/>
<feature type="domain" description="RCK C-terminal" evidence="9">
    <location>
        <begin position="383"/>
        <end position="464"/>
    </location>
</feature>
<evidence type="ECO:0000259" key="9">
    <source>
        <dbReference type="PROSITE" id="PS51202"/>
    </source>
</evidence>
<feature type="transmembrane region" description="Helical" evidence="8">
    <location>
        <begin position="649"/>
        <end position="670"/>
    </location>
</feature>
<comment type="subcellular location">
    <subcellularLocation>
        <location evidence="1">Membrane</location>
        <topology evidence="1">Multi-pass membrane protein</topology>
    </subcellularLocation>
</comment>
<dbReference type="VEuPathDB" id="AmoebaDB:EHI8A_050220"/>
<feature type="region of interest" description="Disordered" evidence="7">
    <location>
        <begin position="1"/>
        <end position="86"/>
    </location>
</feature>
<evidence type="ECO:0000256" key="8">
    <source>
        <dbReference type="SAM" id="Phobius"/>
    </source>
</evidence>
<dbReference type="GO" id="GO:0005886">
    <property type="term" value="C:plasma membrane"/>
    <property type="evidence" value="ECO:0007669"/>
    <property type="project" value="TreeGrafter"/>
</dbReference>
<evidence type="ECO:0000256" key="5">
    <source>
        <dbReference type="ARBA" id="ARBA00022989"/>
    </source>
</evidence>
<gene>
    <name evidence="10" type="ORF">CL6EHI_147510</name>
</gene>
<dbReference type="InterPro" id="IPR004680">
    <property type="entry name" value="Cit_transptr-like_dom"/>
</dbReference>
<dbReference type="InterPro" id="IPR051679">
    <property type="entry name" value="DASS-Related_Transporters"/>
</dbReference>
<dbReference type="VEuPathDB" id="AmoebaDB:EHI_147510"/>
<evidence type="ECO:0000256" key="6">
    <source>
        <dbReference type="ARBA" id="ARBA00023136"/>
    </source>
</evidence>
<feature type="transmembrane region" description="Helical" evidence="8">
    <location>
        <begin position="625"/>
        <end position="643"/>
    </location>
</feature>
<sequence length="784" mass="86828">MSENHLSISLHETNESIHSRQNEKLESYQSQQEKDSRSESDDSLPAPKTQASNTSKSEEQIEMEKLKFTEKDITGPNQRSDNTSPIDFGRLVHPALLSASFGNSPVPRKKSPGEETTELIDKKQMVKSYFKKGFSKLFLPLGFSGILSIIFIVMYCCDWKDNYPGQFSAKTAIFLFVFIIMMFILLLEIWHAGIVLMTGVAVLLYCNVISTSQAFSGFSDSGTMTVLCVCIISDAINRTGGLALICSYILPNKEQKWIWPTAIRFVPLFACASVFLNNTPIVAMGISIILGLSKTTKIPASKLLMPMQVAVCVGGMCSLIGTSPNMVAKGLIDSAINGLNKQGVIHIDYVMSLFEVGYVGFPLALIACIYLVFSNKFLLPSHVKTEVKQQLHTFIVPINVVERSPLVGKEIMKTDLGRLSGVALPQILRGNKIIEPNSELQVGDTLFYVCEPSLLIELMNIRGIKFEDPTACNILKHTSTEDLSLYEISFTENSEFNQRNFPTYFEDCRFGILGISNDDKNFNAVKEQPLYFMPVTSNSSYLIITETSFTRSEIYPSPFRIAYELPIKLPYHYPLWKAMIAITSLLIPIILDVCGFYKIIQFSFLSVAALVLTGVLTVKQVYNAVSVSLVCTLGASFGLSAAMQNTNTGYLIAMTLIKLLTPLGRIGILFGIGIPTMVLTQVLSNNATIAVMFPVVWSAYLGSDPTGLTRGNDIGLRSAMVTMMICANSCFFLPFGYQTNLMVMKDGGYKVKHYMIYGIFLSLLYVIGSALLSYFIFEKALDPI</sequence>
<dbReference type="InterPro" id="IPR036721">
    <property type="entry name" value="RCK_C_sf"/>
</dbReference>
<dbReference type="PANTHER" id="PTHR43652">
    <property type="entry name" value="BASIC AMINO ACID ANTIPORTER YFCC-RELATED"/>
    <property type="match status" value="1"/>
</dbReference>